<keyword evidence="5" id="KW-0812">Transmembrane</keyword>
<feature type="domain" description="Trimeric autotransporter adhesin YadA-like head" evidence="12">
    <location>
        <begin position="765"/>
        <end position="791"/>
    </location>
</feature>
<dbReference type="Pfam" id="PF05658">
    <property type="entry name" value="YadA_head"/>
    <property type="match status" value="8"/>
</dbReference>
<evidence type="ECO:0000256" key="5">
    <source>
        <dbReference type="ARBA" id="ARBA00022692"/>
    </source>
</evidence>
<keyword evidence="4" id="KW-1134">Transmembrane beta strand</keyword>
<dbReference type="Gene3D" id="3.30.1300.30">
    <property type="entry name" value="GSPII I/J protein-like"/>
    <property type="match status" value="1"/>
</dbReference>
<feature type="domain" description="Trimeric autotransporter adhesin YadA-like C-terminal membrane anchor" evidence="11">
    <location>
        <begin position="866"/>
        <end position="926"/>
    </location>
</feature>
<feature type="domain" description="Trimeric autotransporter adhesin YadA-like head" evidence="12">
    <location>
        <begin position="397"/>
        <end position="425"/>
    </location>
</feature>
<dbReference type="SUPFAM" id="SSF54523">
    <property type="entry name" value="Pili subunits"/>
    <property type="match status" value="1"/>
</dbReference>
<dbReference type="InterPro" id="IPR011049">
    <property type="entry name" value="Serralysin-like_metalloprot_C"/>
</dbReference>
<organism evidence="14 15">
    <name type="scientific">Haemophilus haemolyticus</name>
    <dbReference type="NCBI Taxonomy" id="726"/>
    <lineage>
        <taxon>Bacteria</taxon>
        <taxon>Pseudomonadati</taxon>
        <taxon>Pseudomonadota</taxon>
        <taxon>Gammaproteobacteria</taxon>
        <taxon>Pasteurellales</taxon>
        <taxon>Pasteurellaceae</taxon>
        <taxon>Haemophilus</taxon>
    </lineage>
</organism>
<gene>
    <name evidence="14" type="ORF">EUX55_06575</name>
</gene>
<accession>A0A502JJV6</accession>
<dbReference type="Pfam" id="PF03895">
    <property type="entry name" value="YadA_anchor"/>
    <property type="match status" value="1"/>
</dbReference>
<protein>
    <submittedName>
        <fullName evidence="14">Adhesin</fullName>
    </submittedName>
</protein>
<feature type="region of interest" description="Disordered" evidence="10">
    <location>
        <begin position="718"/>
        <end position="745"/>
    </location>
</feature>
<dbReference type="CDD" id="cd12820">
    <property type="entry name" value="LbR_YadA-like"/>
    <property type="match status" value="2"/>
</dbReference>
<keyword evidence="9" id="KW-0998">Cell outer membrane</keyword>
<dbReference type="InterPro" id="IPR024973">
    <property type="entry name" value="ESPR"/>
</dbReference>
<feature type="domain" description="Trimeric autotransporter adhesin YadA-like head" evidence="12">
    <location>
        <begin position="222"/>
        <end position="245"/>
    </location>
</feature>
<sequence length="926" mass="93750">MNRIFKVIWNKTTQRQEVVSELAKGAVKASSTSSSEKNNKTLSVSILATLITSTLASSVSYAATINYNDIPKQGVAVVYDANSGILKHMSLEGIENPGVLSAVDATNSLNKMLDRYKGFFHVNAEGNKIGDEQANGSKYTENTGIWADWLTATASKVEAETKFSGGTFNDNLGKFTEKSGAQGSRSVAVGVYANALAADSIAIGSRANVNNYWGNQYREALNGIAIGRQAQVEGATNSIAFGTNAKLLASTPYSLKPDNSIAIGNNSTVNWASNAITLGNNASITGSHAVNGAWKGSDNSIAIGNETTVGREDTVAIGSNVNAQRENTVAIGTNVTAKGENSVVIGQNAKGESARGVAIGAYAIAKGDRTVAIGPEATANGSKSIVIGGIGDAKAIAEKEQAIVIGNGAQATDNATYSVTLGNNAKTAGATGISIGDRAQVVASAAKGIALGQSAVANNSGDIAIGESSSTSTKHTVSDIKIGDATLFKGVAATDNGTVSFGKDNVKRQIQNVGAGEISETSSDVITGSQLYYVIKAADEIAKTEYKFQVNGSNIKTMSNKGTSEANNANNVLNFKAGYGLDVTHEDNSVIYKLNDDSKNAITEAKTAAQTVTTKLNEINQSVARAETAATEAGKSAQSAASAASAASNSATAADNSAQSAASAASAASNSATSAANSATSAASAASAASNSATAANSAASAAQISAQRIEDSGLISKDGKTASAANNTSNRDSAKAKGKDATAVGYGSNASGENATALGNNSQASANNATAIGQNAKAKAENAVAIGQGSVANEKDTVSVGNDGSNGQPIVNRRITNVATPIHNTDAVNKQYVDNSVNSVRNELKQTDKKLRGGIAGAVAMANIPTVNRAGGTMIGLGVGNFKGQNAVAVGMSKSSDNNRIHFKVSGSATSAGDYAVGGGIGYQW</sequence>
<dbReference type="RefSeq" id="WP_140520052.1">
    <property type="nucleotide sequence ID" value="NZ_JACBKC010000032.1"/>
</dbReference>
<dbReference type="InterPro" id="IPR045584">
    <property type="entry name" value="Pilin-like"/>
</dbReference>
<reference evidence="14 15" key="1">
    <citation type="submission" date="2019-01" db="EMBL/GenBank/DDBJ databases">
        <title>Comparative genomic analysis identifies haemin-independent Haemophilus haemolyticus: a formal re-classification of Haemophilus intermedius.</title>
        <authorList>
            <person name="Harris T.M."/>
            <person name="Price E.P."/>
            <person name="Sarovich D.S."/>
            <person name="Norskov-Lauritsen N."/>
            <person name="Beissbarth J."/>
            <person name="Chang A.B."/>
            <person name="Smith-Vaughan H.C."/>
        </authorList>
    </citation>
    <scope>NUCLEOTIDE SEQUENCE [LARGE SCALE GENOMIC DNA]</scope>
    <source>
        <strain evidence="14 15">PN24</strain>
    </source>
</reference>
<evidence type="ECO:0000313" key="14">
    <source>
        <dbReference type="EMBL" id="TPG98474.1"/>
    </source>
</evidence>
<evidence type="ECO:0000259" key="13">
    <source>
        <dbReference type="Pfam" id="PF13018"/>
    </source>
</evidence>
<evidence type="ECO:0000256" key="2">
    <source>
        <dbReference type="ARBA" id="ARBA00004442"/>
    </source>
</evidence>
<dbReference type="Pfam" id="PF13018">
    <property type="entry name" value="ESPR"/>
    <property type="match status" value="1"/>
</dbReference>
<feature type="domain" description="Trimeric autotransporter adhesin YadA-like head" evidence="12">
    <location>
        <begin position="337"/>
        <end position="363"/>
    </location>
</feature>
<feature type="domain" description="Trimeric autotransporter adhesin YadA-like head" evidence="12">
    <location>
        <begin position="181"/>
        <end position="207"/>
    </location>
</feature>
<dbReference type="Gene3D" id="2.150.10.10">
    <property type="entry name" value="Serralysin-like metalloprotease, C-terminal"/>
    <property type="match status" value="3"/>
</dbReference>
<keyword evidence="7" id="KW-0653">Protein transport</keyword>
<name>A0A502JJV6_HAEHA</name>
<dbReference type="AlphaFoldDB" id="A0A502JJV6"/>
<keyword evidence="8" id="KW-0472">Membrane</keyword>
<feature type="domain" description="Trimeric autotransporter adhesin YadA-like head" evidence="12">
    <location>
        <begin position="737"/>
        <end position="763"/>
    </location>
</feature>
<evidence type="ECO:0000256" key="4">
    <source>
        <dbReference type="ARBA" id="ARBA00022452"/>
    </source>
</evidence>
<evidence type="ECO:0000259" key="11">
    <source>
        <dbReference type="Pfam" id="PF03895"/>
    </source>
</evidence>
<evidence type="ECO:0000256" key="6">
    <source>
        <dbReference type="ARBA" id="ARBA00022729"/>
    </source>
</evidence>
<feature type="domain" description="Trimeric autotransporter adhesin YadA-like head" evidence="12">
    <location>
        <begin position="365"/>
        <end position="388"/>
    </location>
</feature>
<evidence type="ECO:0000256" key="8">
    <source>
        <dbReference type="ARBA" id="ARBA00023136"/>
    </source>
</evidence>
<evidence type="ECO:0000259" key="12">
    <source>
        <dbReference type="Pfam" id="PF05658"/>
    </source>
</evidence>
<evidence type="ECO:0000256" key="7">
    <source>
        <dbReference type="ARBA" id="ARBA00022927"/>
    </source>
</evidence>
<dbReference type="InterPro" id="IPR008640">
    <property type="entry name" value="Adhesin_Head_dom"/>
</dbReference>
<evidence type="ECO:0000256" key="3">
    <source>
        <dbReference type="ARBA" id="ARBA00022448"/>
    </source>
</evidence>
<keyword evidence="6" id="KW-0732">Signal</keyword>
<evidence type="ECO:0000256" key="10">
    <source>
        <dbReference type="SAM" id="MobiDB-lite"/>
    </source>
</evidence>
<dbReference type="SUPFAM" id="SSF101967">
    <property type="entry name" value="Adhesin YadA, collagen-binding domain"/>
    <property type="match status" value="4"/>
</dbReference>
<dbReference type="Gene3D" id="2.60.40.4050">
    <property type="match status" value="3"/>
</dbReference>
<comment type="subcellular location">
    <subcellularLocation>
        <location evidence="2">Cell outer membrane</location>
    </subcellularLocation>
    <subcellularLocation>
        <location evidence="1">Cell surface</location>
    </subcellularLocation>
</comment>
<dbReference type="EMBL" id="SDPK01000032">
    <property type="protein sequence ID" value="TPG98474.1"/>
    <property type="molecule type" value="Genomic_DNA"/>
</dbReference>
<comment type="caution">
    <text evidence="14">The sequence shown here is derived from an EMBL/GenBank/DDBJ whole genome shotgun (WGS) entry which is preliminary data.</text>
</comment>
<dbReference type="GO" id="GO:0009986">
    <property type="term" value="C:cell surface"/>
    <property type="evidence" value="ECO:0007669"/>
    <property type="project" value="UniProtKB-SubCell"/>
</dbReference>
<evidence type="ECO:0000256" key="1">
    <source>
        <dbReference type="ARBA" id="ARBA00004241"/>
    </source>
</evidence>
<dbReference type="Proteomes" id="UP000317926">
    <property type="component" value="Unassembled WGS sequence"/>
</dbReference>
<dbReference type="InterPro" id="IPR005594">
    <property type="entry name" value="YadA_C"/>
</dbReference>
<feature type="domain" description="Trimeric autotransporter adhesin YadA-like head" evidence="12">
    <location>
        <begin position="298"/>
        <end position="320"/>
    </location>
</feature>
<proteinExistence type="predicted"/>
<evidence type="ECO:0000256" key="9">
    <source>
        <dbReference type="ARBA" id="ARBA00023237"/>
    </source>
</evidence>
<keyword evidence="3" id="KW-0813">Transport</keyword>
<dbReference type="GO" id="GO:0015031">
    <property type="term" value="P:protein transport"/>
    <property type="evidence" value="ECO:0007669"/>
    <property type="project" value="UniProtKB-KW"/>
</dbReference>
<feature type="domain" description="ESPR" evidence="13">
    <location>
        <begin position="1"/>
        <end position="47"/>
    </location>
</feature>
<dbReference type="GO" id="GO:0009279">
    <property type="term" value="C:cell outer membrane"/>
    <property type="evidence" value="ECO:0007669"/>
    <property type="project" value="UniProtKB-SubCell"/>
</dbReference>
<evidence type="ECO:0000313" key="15">
    <source>
        <dbReference type="Proteomes" id="UP000317926"/>
    </source>
</evidence>